<dbReference type="EMBL" id="VSSQ01032895">
    <property type="protein sequence ID" value="MPM84312.1"/>
    <property type="molecule type" value="Genomic_DNA"/>
</dbReference>
<organism evidence="1">
    <name type="scientific">bioreactor metagenome</name>
    <dbReference type="NCBI Taxonomy" id="1076179"/>
    <lineage>
        <taxon>unclassified sequences</taxon>
        <taxon>metagenomes</taxon>
        <taxon>ecological metagenomes</taxon>
    </lineage>
</organism>
<protein>
    <submittedName>
        <fullName evidence="1">Uncharacterized protein</fullName>
    </submittedName>
</protein>
<sequence>MVKYKPEHKGFIVLMSCISYFEGVEQYKIGISSNRNSRRTFINAINRVYPNKFTNQEIGRLYSQARCGLFHDGMVKGQIIIRNSYEETIKITNNDIFINPKKLLKDICVDFENYLETLRNDHEAREKFDKMFSNIDNN</sequence>
<comment type="caution">
    <text evidence="1">The sequence shown here is derived from an EMBL/GenBank/DDBJ whole genome shotgun (WGS) entry which is preliminary data.</text>
</comment>
<evidence type="ECO:0000313" key="1">
    <source>
        <dbReference type="EMBL" id="MPM84312.1"/>
    </source>
</evidence>
<gene>
    <name evidence="1" type="ORF">SDC9_131383</name>
</gene>
<accession>A0A645D6Q2</accession>
<name>A0A645D6Q2_9ZZZZ</name>
<dbReference type="AlphaFoldDB" id="A0A645D6Q2"/>
<reference evidence="1" key="1">
    <citation type="submission" date="2019-08" db="EMBL/GenBank/DDBJ databases">
        <authorList>
            <person name="Kucharzyk K."/>
            <person name="Murdoch R.W."/>
            <person name="Higgins S."/>
            <person name="Loffler F."/>
        </authorList>
    </citation>
    <scope>NUCLEOTIDE SEQUENCE</scope>
</reference>
<proteinExistence type="predicted"/>